<dbReference type="OrthoDB" id="9803824at2"/>
<evidence type="ECO:0000259" key="4">
    <source>
        <dbReference type="PROSITE" id="PS50887"/>
    </source>
</evidence>
<name>A0A1I4XYJ1_9GAMM</name>
<keyword evidence="6" id="KW-1185">Reference proteome</keyword>
<organism evidence="5 6">
    <name type="scientific">Dokdonella immobilis</name>
    <dbReference type="NCBI Taxonomy" id="578942"/>
    <lineage>
        <taxon>Bacteria</taxon>
        <taxon>Pseudomonadati</taxon>
        <taxon>Pseudomonadota</taxon>
        <taxon>Gammaproteobacteria</taxon>
        <taxon>Lysobacterales</taxon>
        <taxon>Rhodanobacteraceae</taxon>
        <taxon>Dokdonella</taxon>
    </lineage>
</organism>
<feature type="transmembrane region" description="Helical" evidence="2">
    <location>
        <begin position="38"/>
        <end position="58"/>
    </location>
</feature>
<evidence type="ECO:0000256" key="1">
    <source>
        <dbReference type="ARBA" id="ARBA00001946"/>
    </source>
</evidence>
<dbReference type="InterPro" id="IPR000160">
    <property type="entry name" value="GGDEF_dom"/>
</dbReference>
<dbReference type="NCBIfam" id="TIGR00254">
    <property type="entry name" value="GGDEF"/>
    <property type="match status" value="1"/>
</dbReference>
<feature type="transmembrane region" description="Helical" evidence="2">
    <location>
        <begin position="97"/>
        <end position="117"/>
    </location>
</feature>
<feature type="domain" description="PAS" evidence="3">
    <location>
        <begin position="223"/>
        <end position="293"/>
    </location>
</feature>
<feature type="domain" description="GGDEF" evidence="4">
    <location>
        <begin position="378"/>
        <end position="510"/>
    </location>
</feature>
<dbReference type="SMART" id="SM00091">
    <property type="entry name" value="PAS"/>
    <property type="match status" value="1"/>
</dbReference>
<keyword evidence="2" id="KW-0812">Transmembrane</keyword>
<dbReference type="SUPFAM" id="SSF55073">
    <property type="entry name" value="Nucleotide cyclase"/>
    <property type="match status" value="1"/>
</dbReference>
<dbReference type="InterPro" id="IPR043128">
    <property type="entry name" value="Rev_trsase/Diguanyl_cyclase"/>
</dbReference>
<dbReference type="Pfam" id="PF08448">
    <property type="entry name" value="PAS_4"/>
    <property type="match status" value="1"/>
</dbReference>
<dbReference type="InterPro" id="IPR000014">
    <property type="entry name" value="PAS"/>
</dbReference>
<dbReference type="Gene3D" id="3.30.70.270">
    <property type="match status" value="1"/>
</dbReference>
<evidence type="ECO:0000256" key="2">
    <source>
        <dbReference type="SAM" id="Phobius"/>
    </source>
</evidence>
<feature type="transmembrane region" description="Helical" evidence="2">
    <location>
        <begin position="123"/>
        <end position="142"/>
    </location>
</feature>
<dbReference type="NCBIfam" id="TIGR00229">
    <property type="entry name" value="sensory_box"/>
    <property type="match status" value="1"/>
</dbReference>
<dbReference type="PROSITE" id="PS50887">
    <property type="entry name" value="GGDEF"/>
    <property type="match status" value="1"/>
</dbReference>
<proteinExistence type="predicted"/>
<dbReference type="EMBL" id="FOVF01000013">
    <property type="protein sequence ID" value="SFN30847.1"/>
    <property type="molecule type" value="Genomic_DNA"/>
</dbReference>
<dbReference type="Gene3D" id="3.30.450.20">
    <property type="entry name" value="PAS domain"/>
    <property type="match status" value="1"/>
</dbReference>
<dbReference type="InterPro" id="IPR029787">
    <property type="entry name" value="Nucleotide_cyclase"/>
</dbReference>
<dbReference type="FunFam" id="3.30.70.270:FF:000001">
    <property type="entry name" value="Diguanylate cyclase domain protein"/>
    <property type="match status" value="1"/>
</dbReference>
<accession>A0A1I4XYJ1</accession>
<dbReference type="STRING" id="578942.SAMN05216289_11341"/>
<dbReference type="Pfam" id="PF00990">
    <property type="entry name" value="GGDEF"/>
    <property type="match status" value="1"/>
</dbReference>
<keyword evidence="2" id="KW-1133">Transmembrane helix</keyword>
<dbReference type="InterPro" id="IPR013656">
    <property type="entry name" value="PAS_4"/>
</dbReference>
<dbReference type="AlphaFoldDB" id="A0A1I4XYJ1"/>
<feature type="transmembrane region" description="Helical" evidence="2">
    <location>
        <begin position="154"/>
        <end position="172"/>
    </location>
</feature>
<dbReference type="SUPFAM" id="SSF55785">
    <property type="entry name" value="PYP-like sensor domain (PAS domain)"/>
    <property type="match status" value="1"/>
</dbReference>
<reference evidence="5 6" key="1">
    <citation type="submission" date="2016-10" db="EMBL/GenBank/DDBJ databases">
        <authorList>
            <person name="de Groot N.N."/>
        </authorList>
    </citation>
    <scope>NUCLEOTIDE SEQUENCE [LARGE SCALE GENOMIC DNA]</scope>
    <source>
        <strain evidence="5 6">CGMCC 1.7659</strain>
    </source>
</reference>
<dbReference type="InterPro" id="IPR035965">
    <property type="entry name" value="PAS-like_dom_sf"/>
</dbReference>
<feature type="transmembrane region" description="Helical" evidence="2">
    <location>
        <begin position="64"/>
        <end position="85"/>
    </location>
</feature>
<dbReference type="GO" id="GO:0003824">
    <property type="term" value="F:catalytic activity"/>
    <property type="evidence" value="ECO:0007669"/>
    <property type="project" value="UniProtKB-ARBA"/>
</dbReference>
<dbReference type="SMART" id="SM00267">
    <property type="entry name" value="GGDEF"/>
    <property type="match status" value="1"/>
</dbReference>
<evidence type="ECO:0000313" key="5">
    <source>
        <dbReference type="EMBL" id="SFN30847.1"/>
    </source>
</evidence>
<sequence length="524" mass="56774">MVLDIRTVVIVAALIALIIGVSLWFALRNQKAAMVSSIRIWMLGVLLLPTGWVLYGLRGLLSDFVTIVVANGLLSLGFAKLVEAVRDFVGRPRNRALIYLPVLAVVLGEAVFSYLAPNPRVRGVLVAAIIGVQLAFAVSALMARAIARPRSHQLTAAAFLLLSLVLLVRAAHELFQPHALPGPFAFSLMQSIAFGLAAAFPIAATLGFLSMCNDRLNLALVRNQAHFRAITDHMPAIVAHIDTREQFTFANAYLARLLGVEPDDFVGRTLQEVFGPAAYAEIAPHVPAVLQGTAPTFEMAHSFQGKQRFFEASFVPDLDSTRGVCGFFVLLFDISRLKLAKEELARVAQCDSLTGLANRKAFGESLDRALARPGPQDRLLGLLYIDIDHFKSINDRYGHLTGDGVLCEFSARLKRCIRESDLAARLGGDEFAVLIEDAESSEAIETVARKLLDMVRVDFVVDGHALRVGVSIGIGISRSGADPTALLRMADEALYEAKVAGRDGFCIARVGIDPVLSGRADPLR</sequence>
<dbReference type="InterPro" id="IPR052155">
    <property type="entry name" value="Biofilm_reg_signaling"/>
</dbReference>
<feature type="transmembrane region" description="Helical" evidence="2">
    <location>
        <begin position="192"/>
        <end position="212"/>
    </location>
</feature>
<dbReference type="CDD" id="cd00130">
    <property type="entry name" value="PAS"/>
    <property type="match status" value="1"/>
</dbReference>
<keyword evidence="2" id="KW-0472">Membrane</keyword>
<feature type="transmembrane region" description="Helical" evidence="2">
    <location>
        <begin position="6"/>
        <end position="26"/>
    </location>
</feature>
<protein>
    <submittedName>
        <fullName evidence="5">PAS domain S-box-containing protein/diguanylate cyclase (GGDEF) domain-containing protein</fullName>
    </submittedName>
</protein>
<evidence type="ECO:0000259" key="3">
    <source>
        <dbReference type="PROSITE" id="PS50112"/>
    </source>
</evidence>
<evidence type="ECO:0000313" key="6">
    <source>
        <dbReference type="Proteomes" id="UP000198575"/>
    </source>
</evidence>
<gene>
    <name evidence="5" type="ORF">SAMN05216289_11341</name>
</gene>
<dbReference type="PANTHER" id="PTHR44757">
    <property type="entry name" value="DIGUANYLATE CYCLASE DGCP"/>
    <property type="match status" value="1"/>
</dbReference>
<dbReference type="RefSeq" id="WP_092407728.1">
    <property type="nucleotide sequence ID" value="NZ_FOVF01000013.1"/>
</dbReference>
<dbReference type="PROSITE" id="PS50112">
    <property type="entry name" value="PAS"/>
    <property type="match status" value="1"/>
</dbReference>
<dbReference type="Proteomes" id="UP000198575">
    <property type="component" value="Unassembled WGS sequence"/>
</dbReference>
<comment type="cofactor">
    <cofactor evidence="1">
        <name>Mg(2+)</name>
        <dbReference type="ChEBI" id="CHEBI:18420"/>
    </cofactor>
</comment>
<dbReference type="CDD" id="cd01949">
    <property type="entry name" value="GGDEF"/>
    <property type="match status" value="1"/>
</dbReference>
<dbReference type="PANTHER" id="PTHR44757:SF2">
    <property type="entry name" value="BIOFILM ARCHITECTURE MAINTENANCE PROTEIN MBAA"/>
    <property type="match status" value="1"/>
</dbReference>